<evidence type="ECO:0000256" key="1">
    <source>
        <dbReference type="SAM" id="Phobius"/>
    </source>
</evidence>
<dbReference type="EMBL" id="JAYMFF010000002">
    <property type="protein sequence ID" value="MEC4175040.1"/>
    <property type="molecule type" value="Genomic_DNA"/>
</dbReference>
<evidence type="ECO:0000313" key="3">
    <source>
        <dbReference type="Proteomes" id="UP001349994"/>
    </source>
</evidence>
<accession>A0ABU6IF56</accession>
<organism evidence="2 3">
    <name type="scientific">Adlercreutzia wanghongyangiae</name>
    <dbReference type="NCBI Taxonomy" id="3111451"/>
    <lineage>
        <taxon>Bacteria</taxon>
        <taxon>Bacillati</taxon>
        <taxon>Actinomycetota</taxon>
        <taxon>Coriobacteriia</taxon>
        <taxon>Eggerthellales</taxon>
        <taxon>Eggerthellaceae</taxon>
        <taxon>Adlercreutzia</taxon>
    </lineage>
</organism>
<keyword evidence="1" id="KW-0812">Transmembrane</keyword>
<comment type="caution">
    <text evidence="2">The sequence shown here is derived from an EMBL/GenBank/DDBJ whole genome shotgun (WGS) entry which is preliminary data.</text>
</comment>
<keyword evidence="1" id="KW-0472">Membrane</keyword>
<gene>
    <name evidence="2" type="ORF">VIN30_01065</name>
</gene>
<keyword evidence="3" id="KW-1185">Reference proteome</keyword>
<sequence length="289" mass="30845">MRALFLVVIISALVDFYLLQDAFAWMLGTASLTDLLTSHNGGRQTSDSAGAVFSALTCGALVVLYLVFGSVAGKKFSEFKAFRGGGSFAVAVILFIAMIIILVFIALVRYCSILDTIGNSSTVTDTFGGGFAGTAVGGGFGEGLGSLTDESDAGLSLDLRFSSLALVQTLGLVAVMFLGAILEVVHAYYSLDPYAAEKKRLAEAHVPEDRRLYESVYASYAVGPDKNIGREEHERNLDKRTVDAAFRICELSTQLNSIVDPADAYDFCSVSRMVRAGSINDHVQGGEDE</sequence>
<keyword evidence="1" id="KW-1133">Transmembrane helix</keyword>
<feature type="transmembrane region" description="Helical" evidence="1">
    <location>
        <begin position="48"/>
        <end position="68"/>
    </location>
</feature>
<feature type="transmembrane region" description="Helical" evidence="1">
    <location>
        <begin position="165"/>
        <end position="191"/>
    </location>
</feature>
<dbReference type="Proteomes" id="UP001349994">
    <property type="component" value="Unassembled WGS sequence"/>
</dbReference>
<name>A0ABU6IF56_9ACTN</name>
<feature type="transmembrane region" description="Helical" evidence="1">
    <location>
        <begin position="88"/>
        <end position="110"/>
    </location>
</feature>
<dbReference type="RefSeq" id="WP_338208578.1">
    <property type="nucleotide sequence ID" value="NZ_JAYMFF010000002.1"/>
</dbReference>
<evidence type="ECO:0000313" key="2">
    <source>
        <dbReference type="EMBL" id="MEC4175040.1"/>
    </source>
</evidence>
<protein>
    <submittedName>
        <fullName evidence="2">Uncharacterized protein</fullName>
    </submittedName>
</protein>
<proteinExistence type="predicted"/>
<reference evidence="2 3" key="1">
    <citation type="submission" date="2024-01" db="EMBL/GenBank/DDBJ databases">
        <title>novel species in genus Adlercreutzia.</title>
        <authorList>
            <person name="Liu X."/>
        </authorList>
    </citation>
    <scope>NUCLEOTIDE SEQUENCE [LARGE SCALE GENOMIC DNA]</scope>
    <source>
        <strain evidence="2 3">R7</strain>
    </source>
</reference>